<accession>A0A917TDU3</accession>
<reference evidence="3" key="1">
    <citation type="journal article" date="2014" name="Int. J. Syst. Evol. Microbiol.">
        <title>Complete genome sequence of Corynebacterium casei LMG S-19264T (=DSM 44701T), isolated from a smear-ripened cheese.</title>
        <authorList>
            <consortium name="US DOE Joint Genome Institute (JGI-PGF)"/>
            <person name="Walter F."/>
            <person name="Albersmeier A."/>
            <person name="Kalinowski J."/>
            <person name="Ruckert C."/>
        </authorList>
    </citation>
    <scope>NUCLEOTIDE SEQUENCE</scope>
    <source>
        <strain evidence="3">CGMCC 1.6333</strain>
    </source>
</reference>
<keyword evidence="4" id="KW-1185">Reference proteome</keyword>
<name>A0A917TDU3_9BACI</name>
<feature type="region of interest" description="Disordered" evidence="1">
    <location>
        <begin position="75"/>
        <end position="100"/>
    </location>
</feature>
<feature type="compositionally biased region" description="Acidic residues" evidence="1">
    <location>
        <begin position="41"/>
        <end position="57"/>
    </location>
</feature>
<evidence type="ECO:0000256" key="2">
    <source>
        <dbReference type="SAM" id="SignalP"/>
    </source>
</evidence>
<feature type="region of interest" description="Disordered" evidence="1">
    <location>
        <begin position="24"/>
        <end position="60"/>
    </location>
</feature>
<dbReference type="EMBL" id="BMLG01000001">
    <property type="protein sequence ID" value="GGM18571.1"/>
    <property type="molecule type" value="Genomic_DNA"/>
</dbReference>
<organism evidence="3 4">
    <name type="scientific">Paraliobacillus quinghaiensis</name>
    <dbReference type="NCBI Taxonomy" id="470815"/>
    <lineage>
        <taxon>Bacteria</taxon>
        <taxon>Bacillati</taxon>
        <taxon>Bacillota</taxon>
        <taxon>Bacilli</taxon>
        <taxon>Bacillales</taxon>
        <taxon>Bacillaceae</taxon>
        <taxon>Paraliobacillus</taxon>
    </lineage>
</organism>
<feature type="compositionally biased region" description="Acidic residues" evidence="1">
    <location>
        <begin position="75"/>
        <end position="85"/>
    </location>
</feature>
<reference evidence="3" key="2">
    <citation type="submission" date="2020-09" db="EMBL/GenBank/DDBJ databases">
        <authorList>
            <person name="Sun Q."/>
            <person name="Zhou Y."/>
        </authorList>
    </citation>
    <scope>NUCLEOTIDE SEQUENCE</scope>
    <source>
        <strain evidence="3">CGMCC 1.6333</strain>
    </source>
</reference>
<evidence type="ECO:0008006" key="5">
    <source>
        <dbReference type="Google" id="ProtNLM"/>
    </source>
</evidence>
<dbReference type="OrthoDB" id="1849839at2"/>
<feature type="compositionally biased region" description="Basic and acidic residues" evidence="1">
    <location>
        <begin position="86"/>
        <end position="98"/>
    </location>
</feature>
<protein>
    <recommendedName>
        <fullName evidence="5">Antigen I/II N-terminal domain-containing protein</fullName>
    </recommendedName>
</protein>
<evidence type="ECO:0000256" key="1">
    <source>
        <dbReference type="SAM" id="MobiDB-lite"/>
    </source>
</evidence>
<evidence type="ECO:0000313" key="4">
    <source>
        <dbReference type="Proteomes" id="UP000618460"/>
    </source>
</evidence>
<comment type="caution">
    <text evidence="3">The sequence shown here is derived from an EMBL/GenBank/DDBJ whole genome shotgun (WGS) entry which is preliminary data.</text>
</comment>
<sequence length="215" mass="24276">MKKFFVTLFVLAIVPLFLVACSTNEQENETTEDQSEKDGTDESTENTMEENTENDSVDVDKGLLSVEVTLPASMFEEEEVETLEADAEKEGMEVKRNDNGSFTYKMSKSKHNEMMEQIETTLTQTVNEMKNDEGFPSIKDITHNNSFTEFTLLVDREAFENSMDVFAAFSLGLSSMIYQLYDGADLDNSKATIFVKDEATGEVFDEIIYPDDMGE</sequence>
<dbReference type="PROSITE" id="PS51257">
    <property type="entry name" value="PROKAR_LIPOPROTEIN"/>
    <property type="match status" value="1"/>
</dbReference>
<dbReference type="RefSeq" id="WP_117152528.1">
    <property type="nucleotide sequence ID" value="NZ_BMLG01000001.1"/>
</dbReference>
<gene>
    <name evidence="3" type="ORF">GCM10011351_00440</name>
</gene>
<feature type="chain" id="PRO_5037656162" description="Antigen I/II N-terminal domain-containing protein" evidence="2">
    <location>
        <begin position="26"/>
        <end position="215"/>
    </location>
</feature>
<evidence type="ECO:0000313" key="3">
    <source>
        <dbReference type="EMBL" id="GGM18571.1"/>
    </source>
</evidence>
<dbReference type="AlphaFoldDB" id="A0A917TDU3"/>
<feature type="signal peptide" evidence="2">
    <location>
        <begin position="1"/>
        <end position="25"/>
    </location>
</feature>
<proteinExistence type="predicted"/>
<keyword evidence="2" id="KW-0732">Signal</keyword>
<dbReference type="Proteomes" id="UP000618460">
    <property type="component" value="Unassembled WGS sequence"/>
</dbReference>